<evidence type="ECO:0000313" key="8">
    <source>
        <dbReference type="Proteomes" id="UP000762676"/>
    </source>
</evidence>
<dbReference type="SUPFAM" id="SSF103473">
    <property type="entry name" value="MFS general substrate transporter"/>
    <property type="match status" value="1"/>
</dbReference>
<dbReference type="InterPro" id="IPR020846">
    <property type="entry name" value="MFS_dom"/>
</dbReference>
<feature type="transmembrane region" description="Helical" evidence="5">
    <location>
        <begin position="209"/>
        <end position="228"/>
    </location>
</feature>
<dbReference type="PROSITE" id="PS50850">
    <property type="entry name" value="MFS"/>
    <property type="match status" value="1"/>
</dbReference>
<feature type="transmembrane region" description="Helical" evidence="5">
    <location>
        <begin position="183"/>
        <end position="203"/>
    </location>
</feature>
<dbReference type="Proteomes" id="UP000762676">
    <property type="component" value="Unassembled WGS sequence"/>
</dbReference>
<keyword evidence="8" id="KW-1185">Reference proteome</keyword>
<feature type="transmembrane region" description="Helical" evidence="5">
    <location>
        <begin position="151"/>
        <end position="171"/>
    </location>
</feature>
<feature type="transmembrane region" description="Helical" evidence="5">
    <location>
        <begin position="328"/>
        <end position="349"/>
    </location>
</feature>
<name>A0AAV4IZ80_9GAST</name>
<dbReference type="PANTHER" id="PTHR24064">
    <property type="entry name" value="SOLUTE CARRIER FAMILY 22 MEMBER"/>
    <property type="match status" value="1"/>
</dbReference>
<gene>
    <name evidence="7" type="ORF">ElyMa_004929800</name>
</gene>
<evidence type="ECO:0000259" key="6">
    <source>
        <dbReference type="PROSITE" id="PS50850"/>
    </source>
</evidence>
<evidence type="ECO:0000256" key="1">
    <source>
        <dbReference type="ARBA" id="ARBA00004141"/>
    </source>
</evidence>
<dbReference type="Pfam" id="PF00083">
    <property type="entry name" value="Sugar_tr"/>
    <property type="match status" value="1"/>
</dbReference>
<feature type="domain" description="Major facilitator superfamily (MFS) profile" evidence="6">
    <location>
        <begin position="1"/>
        <end position="381"/>
    </location>
</feature>
<comment type="subcellular location">
    <subcellularLocation>
        <location evidence="1">Membrane</location>
        <topology evidence="1">Multi-pass membrane protein</topology>
    </subcellularLocation>
</comment>
<dbReference type="AlphaFoldDB" id="A0AAV4IZ80"/>
<dbReference type="GO" id="GO:0016020">
    <property type="term" value="C:membrane"/>
    <property type="evidence" value="ECO:0007669"/>
    <property type="project" value="UniProtKB-SubCell"/>
</dbReference>
<accession>A0AAV4IZ80</accession>
<feature type="transmembrane region" description="Helical" evidence="5">
    <location>
        <begin position="295"/>
        <end position="316"/>
    </location>
</feature>
<evidence type="ECO:0000256" key="5">
    <source>
        <dbReference type="SAM" id="Phobius"/>
    </source>
</evidence>
<protein>
    <submittedName>
        <fullName evidence="7">Solute carrier family 22 member 21</fullName>
    </submittedName>
</protein>
<keyword evidence="4 5" id="KW-0472">Membrane</keyword>
<keyword evidence="2 5" id="KW-0812">Transmembrane</keyword>
<reference evidence="7 8" key="1">
    <citation type="journal article" date="2021" name="Elife">
        <title>Chloroplast acquisition without the gene transfer in kleptoplastic sea slugs, Plakobranchus ocellatus.</title>
        <authorList>
            <person name="Maeda T."/>
            <person name="Takahashi S."/>
            <person name="Yoshida T."/>
            <person name="Shimamura S."/>
            <person name="Takaki Y."/>
            <person name="Nagai Y."/>
            <person name="Toyoda A."/>
            <person name="Suzuki Y."/>
            <person name="Arimoto A."/>
            <person name="Ishii H."/>
            <person name="Satoh N."/>
            <person name="Nishiyama T."/>
            <person name="Hasebe M."/>
            <person name="Maruyama T."/>
            <person name="Minagawa J."/>
            <person name="Obokata J."/>
            <person name="Shigenobu S."/>
        </authorList>
    </citation>
    <scope>NUCLEOTIDE SEQUENCE [LARGE SCALE GENOMIC DNA]</scope>
</reference>
<feature type="transmembrane region" description="Helical" evidence="5">
    <location>
        <begin position="127"/>
        <end position="145"/>
    </location>
</feature>
<dbReference type="InterPro" id="IPR005828">
    <property type="entry name" value="MFS_sugar_transport-like"/>
</dbReference>
<proteinExistence type="predicted"/>
<evidence type="ECO:0000313" key="7">
    <source>
        <dbReference type="EMBL" id="GFS15325.1"/>
    </source>
</evidence>
<feature type="transmembrane region" description="Helical" evidence="5">
    <location>
        <begin position="361"/>
        <end position="380"/>
    </location>
</feature>
<evidence type="ECO:0000256" key="2">
    <source>
        <dbReference type="ARBA" id="ARBA00022692"/>
    </source>
</evidence>
<dbReference type="Gene3D" id="1.20.1250.20">
    <property type="entry name" value="MFS general substrate transporter like domains"/>
    <property type="match status" value="1"/>
</dbReference>
<feature type="transmembrane region" description="Helical" evidence="5">
    <location>
        <begin position="94"/>
        <end position="115"/>
    </location>
</feature>
<organism evidence="7 8">
    <name type="scientific">Elysia marginata</name>
    <dbReference type="NCBI Taxonomy" id="1093978"/>
    <lineage>
        <taxon>Eukaryota</taxon>
        <taxon>Metazoa</taxon>
        <taxon>Spiralia</taxon>
        <taxon>Lophotrochozoa</taxon>
        <taxon>Mollusca</taxon>
        <taxon>Gastropoda</taxon>
        <taxon>Heterobranchia</taxon>
        <taxon>Euthyneura</taxon>
        <taxon>Panpulmonata</taxon>
        <taxon>Sacoglossa</taxon>
        <taxon>Placobranchoidea</taxon>
        <taxon>Plakobranchidae</taxon>
        <taxon>Elysia</taxon>
    </lineage>
</organism>
<evidence type="ECO:0000256" key="3">
    <source>
        <dbReference type="ARBA" id="ARBA00022989"/>
    </source>
</evidence>
<dbReference type="GO" id="GO:0022857">
    <property type="term" value="F:transmembrane transporter activity"/>
    <property type="evidence" value="ECO:0007669"/>
    <property type="project" value="InterPro"/>
</dbReference>
<comment type="caution">
    <text evidence="7">The sequence shown here is derived from an EMBL/GenBank/DDBJ whole genome shotgun (WGS) entry which is preliminary data.</text>
</comment>
<dbReference type="EMBL" id="BMAT01009870">
    <property type="protein sequence ID" value="GFS15325.1"/>
    <property type="molecule type" value="Genomic_DNA"/>
</dbReference>
<sequence length="381" mass="42477">MMQMSFAGLIPDYDCLTHTTSASADDIFSEDQTQTPNYSTAATYSNGTSVDHVTWSNDTLNVCTVNSTVCWQYMFRGSANSVVSQWNLVCDRKWIKPVITSVQMAGVLVGAVLAGHLGDMFGRKRTNFGFFLLHMFLNVIAGFSTSWEMFMVLRFCIGFCIGGLLVVLVPYMTEFLPTKWRPLVGAVPMWPLGVVVFAGTAWLLEDWAYLHLTCAALSAPVMLTYFIIPESPRWLAVHGRLKEANFVLEKMAAANGKVVPPYTVGVIEEISIEATKIEKGGKKYSYWDILNNFPIAKISIIFGFQWCAISIIFYGLSFGVSSFSGNLYLNIALMSIVEIPVHTMTFFLFNKIGRRWTTFAYFFVGTVAAFASVVVHYQGIC</sequence>
<evidence type="ECO:0000256" key="4">
    <source>
        <dbReference type="ARBA" id="ARBA00023136"/>
    </source>
</evidence>
<dbReference type="InterPro" id="IPR036259">
    <property type="entry name" value="MFS_trans_sf"/>
</dbReference>
<keyword evidence="3 5" id="KW-1133">Transmembrane helix</keyword>